<keyword evidence="2" id="KW-1185">Reference proteome</keyword>
<evidence type="ECO:0000313" key="2">
    <source>
        <dbReference type="Proteomes" id="UP000621492"/>
    </source>
</evidence>
<sequence length="305" mass="35489">MKLPFSKKEKQVKPKKTKKIKVRTVGKRKKSVLFLWILLLSSLAFGIYKNFTAIDLHTVHEREIIESHIQDTTAIESFTRNFVTDYYSWENNTKALEERTEKLKDYLTEELQALNSDMIREDIPTSSTVQDINIWSISEEKETTFSVVYSVQQKITEEKDSSLTSSTYRVVLHQDEQENLVIIQNPTLWNAPEKSSFTPEQVDSDGTVESETVEEVTVFLETFFASYPTATEQELAYYVKNNALPVIDQDYTFSELINPVFQELDNQIKAWITVIYLDEMTKATQLSQYELTLEKDSNWVIVEQK</sequence>
<name>A0A9W5X635_9BACI</name>
<dbReference type="Proteomes" id="UP000621492">
    <property type="component" value="Unassembled WGS sequence"/>
</dbReference>
<dbReference type="InterPro" id="IPR035628">
    <property type="entry name" value="TcpC_C"/>
</dbReference>
<dbReference type="InterPro" id="IPR024735">
    <property type="entry name" value="TcpC"/>
</dbReference>
<dbReference type="CDD" id="cd16386">
    <property type="entry name" value="TcpC_N"/>
    <property type="match status" value="1"/>
</dbReference>
<organism evidence="1 2">
    <name type="scientific">Lentibacillus populi</name>
    <dbReference type="NCBI Taxonomy" id="1827502"/>
    <lineage>
        <taxon>Bacteria</taxon>
        <taxon>Bacillati</taxon>
        <taxon>Bacillota</taxon>
        <taxon>Bacilli</taxon>
        <taxon>Bacillales</taxon>
        <taxon>Bacillaceae</taxon>
        <taxon>Lentibacillus</taxon>
    </lineage>
</organism>
<dbReference type="CDD" id="cd16428">
    <property type="entry name" value="TcpC_C"/>
    <property type="match status" value="1"/>
</dbReference>
<dbReference type="Pfam" id="PF12642">
    <property type="entry name" value="TpcC"/>
    <property type="match status" value="1"/>
</dbReference>
<protein>
    <submittedName>
        <fullName evidence="1">Conjugal transfer protein</fullName>
    </submittedName>
</protein>
<accession>A0A9W5X635</accession>
<reference evidence="1" key="1">
    <citation type="journal article" date="2014" name="Int. J. Syst. Evol. Microbiol.">
        <title>Complete genome sequence of Corynebacterium casei LMG S-19264T (=DSM 44701T), isolated from a smear-ripened cheese.</title>
        <authorList>
            <consortium name="US DOE Joint Genome Institute (JGI-PGF)"/>
            <person name="Walter F."/>
            <person name="Albersmeier A."/>
            <person name="Kalinowski J."/>
            <person name="Ruckert C."/>
        </authorList>
    </citation>
    <scope>NUCLEOTIDE SEQUENCE</scope>
    <source>
        <strain evidence="1">CGMCC 1.15454</strain>
    </source>
</reference>
<reference evidence="1" key="2">
    <citation type="submission" date="2020-09" db="EMBL/GenBank/DDBJ databases">
        <authorList>
            <person name="Sun Q."/>
            <person name="Zhou Y."/>
        </authorList>
    </citation>
    <scope>NUCLEOTIDE SEQUENCE</scope>
    <source>
        <strain evidence="1">CGMCC 1.15454</strain>
    </source>
</reference>
<comment type="caution">
    <text evidence="1">The sequence shown here is derived from an EMBL/GenBank/DDBJ whole genome shotgun (WGS) entry which is preliminary data.</text>
</comment>
<evidence type="ECO:0000313" key="1">
    <source>
        <dbReference type="EMBL" id="GGB47957.1"/>
    </source>
</evidence>
<dbReference type="EMBL" id="BMJD01000022">
    <property type="protein sequence ID" value="GGB47957.1"/>
    <property type="molecule type" value="Genomic_DNA"/>
</dbReference>
<dbReference type="RefSeq" id="WP_188725341.1">
    <property type="nucleotide sequence ID" value="NZ_BMJD01000022.1"/>
</dbReference>
<dbReference type="Gene3D" id="3.10.450.540">
    <property type="match status" value="2"/>
</dbReference>
<proteinExistence type="predicted"/>
<dbReference type="AlphaFoldDB" id="A0A9W5X635"/>
<gene>
    <name evidence="1" type="ORF">GCM10011409_26840</name>
</gene>